<feature type="region of interest" description="Disordered" evidence="1">
    <location>
        <begin position="129"/>
        <end position="149"/>
    </location>
</feature>
<name>A0A5B7ECL8_PORTR</name>
<evidence type="ECO:0000313" key="3">
    <source>
        <dbReference type="Proteomes" id="UP000324222"/>
    </source>
</evidence>
<comment type="caution">
    <text evidence="2">The sequence shown here is derived from an EMBL/GenBank/DDBJ whole genome shotgun (WGS) entry which is preliminary data.</text>
</comment>
<dbReference type="AlphaFoldDB" id="A0A5B7ECL8"/>
<evidence type="ECO:0000313" key="2">
    <source>
        <dbReference type="EMBL" id="MPC31258.1"/>
    </source>
</evidence>
<organism evidence="2 3">
    <name type="scientific">Portunus trituberculatus</name>
    <name type="common">Swimming crab</name>
    <name type="synonym">Neptunus trituberculatus</name>
    <dbReference type="NCBI Taxonomy" id="210409"/>
    <lineage>
        <taxon>Eukaryota</taxon>
        <taxon>Metazoa</taxon>
        <taxon>Ecdysozoa</taxon>
        <taxon>Arthropoda</taxon>
        <taxon>Crustacea</taxon>
        <taxon>Multicrustacea</taxon>
        <taxon>Malacostraca</taxon>
        <taxon>Eumalacostraca</taxon>
        <taxon>Eucarida</taxon>
        <taxon>Decapoda</taxon>
        <taxon>Pleocyemata</taxon>
        <taxon>Brachyura</taxon>
        <taxon>Eubrachyura</taxon>
        <taxon>Portunoidea</taxon>
        <taxon>Portunidae</taxon>
        <taxon>Portuninae</taxon>
        <taxon>Portunus</taxon>
    </lineage>
</organism>
<evidence type="ECO:0000256" key="1">
    <source>
        <dbReference type="SAM" id="MobiDB-lite"/>
    </source>
</evidence>
<protein>
    <submittedName>
        <fullName evidence="2">Uncharacterized protein</fullName>
    </submittedName>
</protein>
<proteinExistence type="predicted"/>
<feature type="compositionally biased region" description="Polar residues" evidence="1">
    <location>
        <begin position="132"/>
        <end position="149"/>
    </location>
</feature>
<gene>
    <name evidence="2" type="ORF">E2C01_024543</name>
</gene>
<reference evidence="2 3" key="1">
    <citation type="submission" date="2019-05" db="EMBL/GenBank/DDBJ databases">
        <title>Another draft genome of Portunus trituberculatus and its Hox gene families provides insights of decapod evolution.</title>
        <authorList>
            <person name="Jeong J.-H."/>
            <person name="Song I."/>
            <person name="Kim S."/>
            <person name="Choi T."/>
            <person name="Kim D."/>
            <person name="Ryu S."/>
            <person name="Kim W."/>
        </authorList>
    </citation>
    <scope>NUCLEOTIDE SEQUENCE [LARGE SCALE GENOMIC DNA]</scope>
    <source>
        <tissue evidence="2">Muscle</tissue>
    </source>
</reference>
<sequence>MEGGPRKNIACLGTLVRNCLGFERLFLGGVVRGVVWGVEGDFAAFERYVLRELRKGRQVGSGGQTGPVWIKVKESKNRETSKVRIDVITKAWEVVMGDMFHMCSGAHLVHRTDSVEEHGRPLAAVMVPENAADNTRIASPQQHMASHDR</sequence>
<dbReference type="Proteomes" id="UP000324222">
    <property type="component" value="Unassembled WGS sequence"/>
</dbReference>
<keyword evidence="3" id="KW-1185">Reference proteome</keyword>
<dbReference type="EMBL" id="VSRR010002401">
    <property type="protein sequence ID" value="MPC31258.1"/>
    <property type="molecule type" value="Genomic_DNA"/>
</dbReference>
<accession>A0A5B7ECL8</accession>